<evidence type="ECO:0000313" key="2">
    <source>
        <dbReference type="Proteomes" id="UP000267029"/>
    </source>
</evidence>
<gene>
    <name evidence="1" type="ORF">MCOS_LOCUS599</name>
</gene>
<proteinExistence type="predicted"/>
<keyword evidence="2" id="KW-1185">Reference proteome</keyword>
<dbReference type="EMBL" id="UXSR01000054">
    <property type="protein sequence ID" value="VDD74596.1"/>
    <property type="molecule type" value="Genomic_DNA"/>
</dbReference>
<dbReference type="OrthoDB" id="6241480at2759"/>
<sequence length="114" mass="12793">MTNPVSFLSTISSFRYSSRRFICLARMLTSCVVLAIALTVASVHGVVLPERLSDRLVSSQRVDEALEVCEQLLGERLRANQIPISTFHACLFAYVKKLARELDGVELVYPRTFT</sequence>
<reference evidence="1 2" key="1">
    <citation type="submission" date="2018-10" db="EMBL/GenBank/DDBJ databases">
        <authorList>
            <consortium name="Pathogen Informatics"/>
        </authorList>
    </citation>
    <scope>NUCLEOTIDE SEQUENCE [LARGE SCALE GENOMIC DNA]</scope>
</reference>
<protein>
    <submittedName>
        <fullName evidence="3">Secreted protein</fullName>
    </submittedName>
</protein>
<evidence type="ECO:0000313" key="1">
    <source>
        <dbReference type="EMBL" id="VDD74596.1"/>
    </source>
</evidence>
<organism evidence="3">
    <name type="scientific">Mesocestoides corti</name>
    <name type="common">Flatworm</name>
    <dbReference type="NCBI Taxonomy" id="53468"/>
    <lineage>
        <taxon>Eukaryota</taxon>
        <taxon>Metazoa</taxon>
        <taxon>Spiralia</taxon>
        <taxon>Lophotrochozoa</taxon>
        <taxon>Platyhelminthes</taxon>
        <taxon>Cestoda</taxon>
        <taxon>Eucestoda</taxon>
        <taxon>Cyclophyllidea</taxon>
        <taxon>Mesocestoididae</taxon>
        <taxon>Mesocestoides</taxon>
    </lineage>
</organism>
<accession>A0A0R3U2C5</accession>
<reference evidence="3" key="2">
    <citation type="submission" date="2019-11" db="UniProtKB">
        <authorList>
            <consortium name="WormBaseParasite"/>
        </authorList>
    </citation>
    <scope>IDENTIFICATION</scope>
</reference>
<evidence type="ECO:0000313" key="3">
    <source>
        <dbReference type="WBParaSite" id="MCU_003275-RA"/>
    </source>
</evidence>
<dbReference type="AlphaFoldDB" id="A0A0R3U2C5"/>
<dbReference type="WBParaSite" id="MCU_003275-RA">
    <property type="protein sequence ID" value="MCU_003275-RA"/>
    <property type="gene ID" value="MCU_003275"/>
</dbReference>
<name>A0A0R3U2C5_MESCO</name>
<dbReference type="Proteomes" id="UP000267029">
    <property type="component" value="Unassembled WGS sequence"/>
</dbReference>